<dbReference type="GO" id="GO:0000978">
    <property type="term" value="F:RNA polymerase II cis-regulatory region sequence-specific DNA binding"/>
    <property type="evidence" value="ECO:0007669"/>
    <property type="project" value="TreeGrafter"/>
</dbReference>
<gene>
    <name evidence="5" type="primary">LOC108624318</name>
</gene>
<feature type="region of interest" description="Disordered" evidence="2">
    <location>
        <begin position="391"/>
        <end position="423"/>
    </location>
</feature>
<dbReference type="Pfam" id="PF02257">
    <property type="entry name" value="RFX_DNA_binding"/>
    <property type="match status" value="1"/>
</dbReference>
<feature type="compositionally biased region" description="Polar residues" evidence="2">
    <location>
        <begin position="413"/>
        <end position="423"/>
    </location>
</feature>
<dbReference type="PROSITE" id="PS51526">
    <property type="entry name" value="RFX_DBD"/>
    <property type="match status" value="1"/>
</dbReference>
<keyword evidence="4" id="KW-1185">Reference proteome</keyword>
<evidence type="ECO:0000256" key="1">
    <source>
        <dbReference type="ARBA" id="ARBA00023125"/>
    </source>
</evidence>
<reference evidence="5" key="1">
    <citation type="submission" date="2025-08" db="UniProtKB">
        <authorList>
            <consortium name="RefSeq"/>
        </authorList>
    </citation>
    <scope>IDENTIFICATION</scope>
    <source>
        <tissue evidence="5">Whole body</tissue>
    </source>
</reference>
<feature type="region of interest" description="Disordered" evidence="2">
    <location>
        <begin position="989"/>
        <end position="1020"/>
    </location>
</feature>
<dbReference type="PANTHER" id="PTHR12619:SF21">
    <property type="entry name" value="RFX-TYPE WINGED-HELIX DOMAIN-CONTAINING PROTEIN"/>
    <property type="match status" value="1"/>
</dbReference>
<feature type="compositionally biased region" description="Polar residues" evidence="2">
    <location>
        <begin position="815"/>
        <end position="825"/>
    </location>
</feature>
<dbReference type="FunFam" id="1.10.10.10:FF:000422">
    <property type="entry name" value="DNA-binding protein RFX7"/>
    <property type="match status" value="1"/>
</dbReference>
<accession>A0AAJ7IX44</accession>
<feature type="compositionally biased region" description="Polar residues" evidence="2">
    <location>
        <begin position="1132"/>
        <end position="1154"/>
    </location>
</feature>
<dbReference type="Gene3D" id="6.10.140.1290">
    <property type="match status" value="1"/>
</dbReference>
<evidence type="ECO:0000256" key="2">
    <source>
        <dbReference type="SAM" id="MobiDB-lite"/>
    </source>
</evidence>
<dbReference type="KEGG" id="ccal:108624318"/>
<feature type="region of interest" description="Disordered" evidence="2">
    <location>
        <begin position="491"/>
        <end position="515"/>
    </location>
</feature>
<dbReference type="PANTHER" id="PTHR12619">
    <property type="entry name" value="RFX TRANSCRIPTION FACTOR FAMILY"/>
    <property type="match status" value="1"/>
</dbReference>
<dbReference type="RefSeq" id="XP_017879025.1">
    <property type="nucleotide sequence ID" value="XM_018023536.2"/>
</dbReference>
<feature type="region of interest" description="Disordered" evidence="2">
    <location>
        <begin position="1"/>
        <end position="81"/>
    </location>
</feature>
<proteinExistence type="predicted"/>
<dbReference type="InterPro" id="IPR036388">
    <property type="entry name" value="WH-like_DNA-bd_sf"/>
</dbReference>
<dbReference type="AlphaFoldDB" id="A0AAJ7IX44"/>
<feature type="compositionally biased region" description="Basic and acidic residues" evidence="2">
    <location>
        <begin position="29"/>
        <end position="41"/>
    </location>
</feature>
<feature type="region of interest" description="Disordered" evidence="2">
    <location>
        <begin position="1121"/>
        <end position="1154"/>
    </location>
</feature>
<dbReference type="InterPro" id="IPR036390">
    <property type="entry name" value="WH_DNA-bd_sf"/>
</dbReference>
<feature type="region of interest" description="Disordered" evidence="2">
    <location>
        <begin position="340"/>
        <end position="362"/>
    </location>
</feature>
<dbReference type="GeneID" id="108624318"/>
<evidence type="ECO:0000313" key="4">
    <source>
        <dbReference type="Proteomes" id="UP000694925"/>
    </source>
</evidence>
<dbReference type="GO" id="GO:0000981">
    <property type="term" value="F:DNA-binding transcription factor activity, RNA polymerase II-specific"/>
    <property type="evidence" value="ECO:0007669"/>
    <property type="project" value="TreeGrafter"/>
</dbReference>
<protein>
    <submittedName>
        <fullName evidence="5">Uncharacterized protein LOC108624318</fullName>
    </submittedName>
</protein>
<dbReference type="SUPFAM" id="SSF46785">
    <property type="entry name" value="Winged helix' DNA-binding domain"/>
    <property type="match status" value="1"/>
</dbReference>
<dbReference type="Proteomes" id="UP000694925">
    <property type="component" value="Unplaced"/>
</dbReference>
<evidence type="ECO:0000313" key="5">
    <source>
        <dbReference type="RefSeq" id="XP_017879025.1"/>
    </source>
</evidence>
<sequence length="1248" mass="138028">MSTDNHDQTKPCVSKPPARIELNADESAFDGRRIKKERTDVSLENGDGSGSISNAGINENNSKQQQQQPNQQRPAAGRFSNGFHDDDLLQDIIAAKFTALANHGAATKYDKNKIRLMIEDSISEESKTRIQEIFSQIEQLKIEEKLLLYLKLPLSLTNAGGTVDPLRLPLNPLGNRYEIHQTIMWIKTHLEEDPDVSLPKQEVYDEYNMYCMRNSMKPLSTADFGKVMKQVYPRVRPRRLGTRGNSRYCYAGMRKRVKLDPPTLPNISGAQSGEEVDENLTEEMLGAASTLIREWAENLLGLKFPTLSALARHLVDNRCVDARSLSAVCILCTSENTNTSTNKEPNTDMCVTPVSGKSGKLREQLQRKLQQREHTRDQKHRHLDAVIQNQNKEKTVDNKAGTNKGNKKAKSNQSFQGTNVSGGQNAVTKLSLSAVVASRQKKVLKASSQPSNISLESNCDNIVVQSIEDVQNNSNPSVVMTNCVNTQRDIKPKNSRKRANPIVLNQPSETSPEKQTKLTEQQLQENVEHSNLLLPKLTSIQRPGKISVILAGNLKPTKCKANEAVNNQPMKNCDNESLACTKSCIKVNGCHGNLDRSSNATEESTVLTKDQIRLIQENSSIVSKTEKLGSIDSDALDDYLNGGNNSQEQEEELLQYFQQSNSSSSDVEPNAIAIDEQISRSDKVSQLRLILQQNLKGRTVHTPVEALPAAIVRQNVEKRDATQKHNLILPTLLNHSSQSNTRRRVSFETNVVEHVQDSNVITNTVPQSPNTRRRIFNFTPISPGPHSPINGRASKSNSANASPFVSPRNTPVPRSRSNLQATNSRGRVHKSLARSISCSVPYTSKNDTFVVPTSGPELIRQASSTPQLPLISTKSSEVQVDSGMAQVSVTQKREGQGPQCAAFLTSDLAPQKQLLINYPSQENLQEIKNVYQKNQPDQEISELFHNNKQFSNELYRSQSVPLHRMVNPALMSPISTQHCLSSFQSQSFNPSTSSSIAPTPVPSEFTDFGSMGPQEGTSTYLLDDVDSNFISDDQNFLMSDKEITPENMTNILNILDEDGTQSLQMLPEQAADESLIENNSIVLDALPNSNLNLSEEDMLDPSNVLDLQVGGALQKMIQSRSYPNTPLPVPVSTYTPSYTEDSNGSRSYPSTPLHTVQSQEAYQETNEPMLSSPTLNSLNLHNEAANESASSSLCRTVDDLLDANFLAVTDPEANDLDPLGNFDELQDVDSLTPLFNEVAESLNRTIRG</sequence>
<organism evidence="4 5">
    <name type="scientific">Ceratina calcarata</name>
    <dbReference type="NCBI Taxonomy" id="156304"/>
    <lineage>
        <taxon>Eukaryota</taxon>
        <taxon>Metazoa</taxon>
        <taxon>Ecdysozoa</taxon>
        <taxon>Arthropoda</taxon>
        <taxon>Hexapoda</taxon>
        <taxon>Insecta</taxon>
        <taxon>Pterygota</taxon>
        <taxon>Neoptera</taxon>
        <taxon>Endopterygota</taxon>
        <taxon>Hymenoptera</taxon>
        <taxon>Apocrita</taxon>
        <taxon>Aculeata</taxon>
        <taxon>Apoidea</taxon>
        <taxon>Anthophila</taxon>
        <taxon>Apidae</taxon>
        <taxon>Ceratina</taxon>
        <taxon>Zadontomerus</taxon>
    </lineage>
</organism>
<dbReference type="Gene3D" id="1.10.10.10">
    <property type="entry name" value="Winged helix-like DNA-binding domain superfamily/Winged helix DNA-binding domain"/>
    <property type="match status" value="1"/>
</dbReference>
<feature type="domain" description="RFX-type winged-helix" evidence="3">
    <location>
        <begin position="182"/>
        <end position="257"/>
    </location>
</feature>
<feature type="compositionally biased region" description="Low complexity" evidence="2">
    <location>
        <begin position="58"/>
        <end position="72"/>
    </location>
</feature>
<dbReference type="InterPro" id="IPR003150">
    <property type="entry name" value="DNA-bd_RFX"/>
</dbReference>
<name>A0AAJ7IX44_9HYME</name>
<dbReference type="InterPro" id="IPR039779">
    <property type="entry name" value="RFX-like"/>
</dbReference>
<keyword evidence="1" id="KW-0238">DNA-binding</keyword>
<feature type="region of interest" description="Disordered" evidence="2">
    <location>
        <begin position="780"/>
        <end position="830"/>
    </location>
</feature>
<evidence type="ECO:0000259" key="3">
    <source>
        <dbReference type="PROSITE" id="PS51526"/>
    </source>
</evidence>
<feature type="compositionally biased region" description="Polar residues" evidence="2">
    <location>
        <begin position="793"/>
        <end position="809"/>
    </location>
</feature>